<dbReference type="InterPro" id="IPR014783">
    <property type="entry name" value="Cu2_ascorb_mOase_CS-2"/>
</dbReference>
<evidence type="ECO:0000256" key="4">
    <source>
        <dbReference type="ARBA" id="ARBA00012689"/>
    </source>
</evidence>
<feature type="disulfide bond" evidence="21">
    <location>
        <begin position="282"/>
        <end position="303"/>
    </location>
</feature>
<evidence type="ECO:0000256" key="3">
    <source>
        <dbReference type="ARBA" id="ARBA00010676"/>
    </source>
</evidence>
<dbReference type="InterPro" id="IPR000323">
    <property type="entry name" value="Cu2_ascorb_mOase_N"/>
</dbReference>
<keyword evidence="7 20" id="KW-0479">Metal-binding</keyword>
<feature type="domain" description="Copper type II ascorbate-dependent monooxygenase N-terminal" evidence="22">
    <location>
        <begin position="48"/>
        <end position="162"/>
    </location>
</feature>
<comment type="similarity">
    <text evidence="3">Belongs to the copper type II ascorbate-dependent monooxygenase family.</text>
</comment>
<evidence type="ECO:0000256" key="6">
    <source>
        <dbReference type="ARBA" id="ARBA00022692"/>
    </source>
</evidence>
<evidence type="ECO:0000256" key="19">
    <source>
        <dbReference type="ARBA" id="ARBA00048431"/>
    </source>
</evidence>
<keyword evidence="10" id="KW-1133">Transmembrane helix</keyword>
<feature type="binding site" evidence="20">
    <location>
        <position position="84"/>
    </location>
    <ligand>
        <name>Cu(2+)</name>
        <dbReference type="ChEBI" id="CHEBI:29036"/>
        <label>1</label>
        <note>catalytic</note>
    </ligand>
</feature>
<evidence type="ECO:0000256" key="14">
    <source>
        <dbReference type="ARBA" id="ARBA00023136"/>
    </source>
</evidence>
<reference evidence="24 25" key="1">
    <citation type="submission" date="2015-12" db="EMBL/GenBank/DDBJ databases">
        <title>Draft genome of the nematode, Onchocerca flexuosa.</title>
        <authorList>
            <person name="Mitreva M."/>
        </authorList>
    </citation>
    <scope>NUCLEOTIDE SEQUENCE [LARGE SCALE GENOMIC DNA]</scope>
    <source>
        <strain evidence="24">Red Deer</strain>
    </source>
</reference>
<evidence type="ECO:0000256" key="12">
    <source>
        <dbReference type="ARBA" id="ARBA00023008"/>
    </source>
</evidence>
<keyword evidence="16" id="KW-0325">Glycoprotein</keyword>
<dbReference type="GO" id="GO:0004504">
    <property type="term" value="F:peptidylglycine monooxygenase activity"/>
    <property type="evidence" value="ECO:0007669"/>
    <property type="project" value="UniProtKB-EC"/>
</dbReference>
<evidence type="ECO:0000256" key="13">
    <source>
        <dbReference type="ARBA" id="ARBA00023033"/>
    </source>
</evidence>
<evidence type="ECO:0000256" key="5">
    <source>
        <dbReference type="ARBA" id="ARBA00022525"/>
    </source>
</evidence>
<organism evidence="24 25">
    <name type="scientific">Onchocerca flexuosa</name>
    <dbReference type="NCBI Taxonomy" id="387005"/>
    <lineage>
        <taxon>Eukaryota</taxon>
        <taxon>Metazoa</taxon>
        <taxon>Ecdysozoa</taxon>
        <taxon>Nematoda</taxon>
        <taxon>Chromadorea</taxon>
        <taxon>Rhabditida</taxon>
        <taxon>Spirurina</taxon>
        <taxon>Spiruromorpha</taxon>
        <taxon>Filarioidea</taxon>
        <taxon>Onchocercidae</taxon>
        <taxon>Onchocerca</taxon>
    </lineage>
</organism>
<keyword evidence="25" id="KW-1185">Reference proteome</keyword>
<protein>
    <recommendedName>
        <fullName evidence="4">peptidylglycine monooxygenase</fullName>
        <ecNumber evidence="4">1.14.17.3</ecNumber>
    </recommendedName>
</protein>
<feature type="binding site" evidence="20">
    <location>
        <position position="226"/>
    </location>
    <ligand>
        <name>Cu(2+)</name>
        <dbReference type="ChEBI" id="CHEBI:29036"/>
        <label>1</label>
        <note>catalytic</note>
    </ligand>
</feature>
<evidence type="ECO:0000256" key="21">
    <source>
        <dbReference type="PIRSR" id="PIRSR600720-3"/>
    </source>
</evidence>
<evidence type="ECO:0000256" key="10">
    <source>
        <dbReference type="ARBA" id="ARBA00022989"/>
    </source>
</evidence>
<feature type="disulfide bond" evidence="21">
    <location>
        <begin position="57"/>
        <end position="102"/>
    </location>
</feature>
<evidence type="ECO:0000256" key="2">
    <source>
        <dbReference type="ARBA" id="ARBA00004613"/>
    </source>
</evidence>
<dbReference type="PROSITE" id="PS00085">
    <property type="entry name" value="CU2_MONOOXYGENASE_2"/>
    <property type="match status" value="1"/>
</dbReference>
<keyword evidence="5" id="KW-0964">Secreted</keyword>
<dbReference type="PANTHER" id="PTHR10680">
    <property type="entry name" value="PEPTIDYL-GLYCINE ALPHA-AMIDATING MONOOXYGENASE"/>
    <property type="match status" value="1"/>
</dbReference>
<evidence type="ECO:0000256" key="11">
    <source>
        <dbReference type="ARBA" id="ARBA00023002"/>
    </source>
</evidence>
<keyword evidence="15 21" id="KW-1015">Disulfide bond</keyword>
<dbReference type="InterPro" id="IPR008977">
    <property type="entry name" value="PHM/PNGase_F_dom_sf"/>
</dbReference>
<comment type="cofactor">
    <cofactor evidence="20">
        <name>Cu(2+)</name>
        <dbReference type="ChEBI" id="CHEBI:29036"/>
    </cofactor>
    <text evidence="20">Binds 2 Cu(2+) ions per subunit.</text>
</comment>
<dbReference type="Proteomes" id="UP000242913">
    <property type="component" value="Unassembled WGS sequence"/>
</dbReference>
<dbReference type="InterPro" id="IPR024548">
    <property type="entry name" value="Cu2_monoox_C"/>
</dbReference>
<dbReference type="EMBL" id="KZ271577">
    <property type="protein sequence ID" value="OZC04813.1"/>
    <property type="molecule type" value="Genomic_DNA"/>
</dbReference>
<dbReference type="PRINTS" id="PR00790">
    <property type="entry name" value="PAMONOXGNASE"/>
</dbReference>
<comment type="subcellular location">
    <subcellularLocation>
        <location evidence="1">Cytoplasmic vesicle</location>
    </subcellularLocation>
    <subcellularLocation>
        <location evidence="18">Endomembrane system</location>
        <topology evidence="18">Single-pass membrane protein</topology>
    </subcellularLocation>
    <subcellularLocation>
        <location evidence="2">Secreted</location>
    </subcellularLocation>
</comment>
<dbReference type="Gene3D" id="2.60.120.310">
    <property type="entry name" value="Copper type II, ascorbate-dependent monooxygenase, N-terminal domain"/>
    <property type="match status" value="1"/>
</dbReference>
<dbReference type="EC" id="1.14.17.3" evidence="4"/>
<evidence type="ECO:0000256" key="16">
    <source>
        <dbReference type="ARBA" id="ARBA00023180"/>
    </source>
</evidence>
<dbReference type="FunFam" id="2.60.120.310:FF:000005">
    <property type="entry name" value="Peptidylglycine alpha-hydroxylating monooxygenase"/>
    <property type="match status" value="1"/>
</dbReference>
<evidence type="ECO:0000256" key="1">
    <source>
        <dbReference type="ARBA" id="ARBA00004541"/>
    </source>
</evidence>
<evidence type="ECO:0000313" key="24">
    <source>
        <dbReference type="EMBL" id="OZC04813.1"/>
    </source>
</evidence>
<evidence type="ECO:0000256" key="15">
    <source>
        <dbReference type="ARBA" id="ARBA00023157"/>
    </source>
</evidence>
<feature type="binding site" evidence="20">
    <location>
        <position position="159"/>
    </location>
    <ligand>
        <name>Cu(2+)</name>
        <dbReference type="ChEBI" id="CHEBI:29036"/>
        <label>1</label>
        <note>catalytic</note>
    </ligand>
</feature>
<dbReference type="GO" id="GO:0006518">
    <property type="term" value="P:peptide metabolic process"/>
    <property type="evidence" value="ECO:0007669"/>
    <property type="project" value="InterPro"/>
</dbReference>
<dbReference type="Pfam" id="PF03712">
    <property type="entry name" value="Cu2_monoox_C"/>
    <property type="match status" value="1"/>
</dbReference>
<dbReference type="PROSITE" id="PS00084">
    <property type="entry name" value="CU2_MONOOXYGENASE_1"/>
    <property type="match status" value="1"/>
</dbReference>
<evidence type="ECO:0000313" key="25">
    <source>
        <dbReference type="Proteomes" id="UP000242913"/>
    </source>
</evidence>
<dbReference type="GO" id="GO:0012505">
    <property type="term" value="C:endomembrane system"/>
    <property type="evidence" value="ECO:0007669"/>
    <property type="project" value="UniProtKB-SubCell"/>
</dbReference>
<keyword evidence="13" id="KW-0503">Monooxygenase</keyword>
<evidence type="ECO:0000259" key="23">
    <source>
        <dbReference type="Pfam" id="PF03712"/>
    </source>
</evidence>
<dbReference type="AlphaFoldDB" id="A0A238BHY6"/>
<keyword evidence="6" id="KW-0812">Transmembrane</keyword>
<evidence type="ECO:0000256" key="7">
    <source>
        <dbReference type="ARBA" id="ARBA00022723"/>
    </source>
</evidence>
<dbReference type="InterPro" id="IPR000720">
    <property type="entry name" value="PHM/PAL"/>
</dbReference>
<sequence>MIEDSFLSKMLFLNCKELSFLLLSLLSLNIYQITIANEITELRMPGAEPVLDDSYLCTAIAIDSTVEHYIVGYKPFATMQKAHHMLLFGCNQPGSDEVIWDCGDMTTAGPNFQRAPVCIGQPSILYGWGRDAPDLYLPEGVGFKVGGNTDVQYLVLQVHYKKKLGPDYSGISIESTVGPLPKRASTLLMVTGGKLPPNKRDNLETFETACIVDEDIEIHPFAFRAHTHRHGEKVSGWVVRENQYGQDIWELIGERNPLLPQMFQSVKKNITIRQGDVVAARCVLNNKENKEFTVGNTANNEMCNYYLMYWVPGDRILRQERQYMLFTWATGILLEQRSRVKQYPKNMTKMNTSKIDSLM</sequence>
<comment type="catalytic activity">
    <reaction evidence="19">
        <text>a [peptide]-C-terminal glycine + 2 L-ascorbate + O2 = a [peptide]-C-terminal (2S)-2-hydroxyglycine + 2 monodehydro-L-ascorbate radical + H2O</text>
        <dbReference type="Rhea" id="RHEA:21452"/>
        <dbReference type="Rhea" id="RHEA-COMP:13486"/>
        <dbReference type="Rhea" id="RHEA-COMP:15321"/>
        <dbReference type="ChEBI" id="CHEBI:15377"/>
        <dbReference type="ChEBI" id="CHEBI:15379"/>
        <dbReference type="ChEBI" id="CHEBI:38290"/>
        <dbReference type="ChEBI" id="CHEBI:59513"/>
        <dbReference type="ChEBI" id="CHEBI:137000"/>
        <dbReference type="ChEBI" id="CHEBI:142768"/>
        <dbReference type="EC" id="1.14.17.3"/>
    </reaction>
</comment>
<feature type="binding site" evidence="20">
    <location>
        <position position="302"/>
    </location>
    <ligand>
        <name>Cu(2+)</name>
        <dbReference type="ChEBI" id="CHEBI:29036"/>
        <label>1</label>
        <note>catalytic</note>
    </ligand>
</feature>
<keyword evidence="9" id="KW-0862">Zinc</keyword>
<keyword evidence="8" id="KW-0732">Signal</keyword>
<evidence type="ECO:0000256" key="8">
    <source>
        <dbReference type="ARBA" id="ARBA00022729"/>
    </source>
</evidence>
<dbReference type="SUPFAM" id="SSF49742">
    <property type="entry name" value="PHM/PNGase F"/>
    <property type="match status" value="2"/>
</dbReference>
<gene>
    <name evidence="24" type="ORF">X798_08217</name>
</gene>
<evidence type="ECO:0000256" key="18">
    <source>
        <dbReference type="ARBA" id="ARBA00037847"/>
    </source>
</evidence>
<feature type="binding site" evidence="20">
    <location>
        <position position="228"/>
    </location>
    <ligand>
        <name>Cu(2+)</name>
        <dbReference type="ChEBI" id="CHEBI:29036"/>
        <label>1</label>
        <note>catalytic</note>
    </ligand>
</feature>
<feature type="domain" description="Copper type II ascorbate-dependent monooxygenase C-terminal" evidence="23">
    <location>
        <begin position="183"/>
        <end position="312"/>
    </location>
</feature>
<dbReference type="GO" id="GO:0005576">
    <property type="term" value="C:extracellular region"/>
    <property type="evidence" value="ECO:0007669"/>
    <property type="project" value="UniProtKB-SubCell"/>
</dbReference>
<keyword evidence="11" id="KW-0560">Oxidoreductase</keyword>
<proteinExistence type="inferred from homology"/>
<feature type="disulfide bond" evidence="21">
    <location>
        <begin position="90"/>
        <end position="118"/>
    </location>
</feature>
<dbReference type="GO" id="GO:0031410">
    <property type="term" value="C:cytoplasmic vesicle"/>
    <property type="evidence" value="ECO:0007669"/>
    <property type="project" value="UniProtKB-SubCell"/>
</dbReference>
<keyword evidence="17" id="KW-0968">Cytoplasmic vesicle</keyword>
<feature type="binding site" evidence="20">
    <location>
        <position position="83"/>
    </location>
    <ligand>
        <name>Cu(2+)</name>
        <dbReference type="ChEBI" id="CHEBI:29036"/>
        <label>1</label>
        <note>catalytic</note>
    </ligand>
</feature>
<dbReference type="PANTHER" id="PTHR10680:SF14">
    <property type="entry name" value="PEPTIDYL-GLYCINE ALPHA-AMIDATING MONOOXYGENASE"/>
    <property type="match status" value="1"/>
</dbReference>
<keyword evidence="12 20" id="KW-0186">Copper</keyword>
<dbReference type="InterPro" id="IPR014784">
    <property type="entry name" value="Cu2_ascorb_mOase-like_C"/>
</dbReference>
<dbReference type="InterPro" id="IPR036939">
    <property type="entry name" value="Cu2_ascorb_mOase_N_sf"/>
</dbReference>
<evidence type="ECO:0000256" key="20">
    <source>
        <dbReference type="PIRSR" id="PIRSR600720-2"/>
    </source>
</evidence>
<dbReference type="GO" id="GO:0016020">
    <property type="term" value="C:membrane"/>
    <property type="evidence" value="ECO:0007669"/>
    <property type="project" value="InterPro"/>
</dbReference>
<name>A0A238BHY6_9BILA</name>
<accession>A0A238BHY6</accession>
<dbReference type="GO" id="GO:0005507">
    <property type="term" value="F:copper ion binding"/>
    <property type="evidence" value="ECO:0007669"/>
    <property type="project" value="InterPro"/>
</dbReference>
<evidence type="ECO:0000256" key="9">
    <source>
        <dbReference type="ARBA" id="ARBA00022833"/>
    </source>
</evidence>
<evidence type="ECO:0000256" key="17">
    <source>
        <dbReference type="ARBA" id="ARBA00023329"/>
    </source>
</evidence>
<dbReference type="InterPro" id="IPR020611">
    <property type="entry name" value="Cu2_ascorb_mOase_CS-1"/>
</dbReference>
<evidence type="ECO:0000259" key="22">
    <source>
        <dbReference type="Pfam" id="PF01082"/>
    </source>
</evidence>
<dbReference type="Pfam" id="PF01082">
    <property type="entry name" value="Cu2_monooxygen"/>
    <property type="match status" value="1"/>
</dbReference>
<dbReference type="Gene3D" id="2.60.120.230">
    <property type="match status" value="1"/>
</dbReference>
<dbReference type="OrthoDB" id="10044505at2759"/>
<keyword evidence="14" id="KW-0472">Membrane</keyword>